<sequence length="321" mass="37554">MESSSSNSEEMKLQHMQLDEMELHKSFLAWPKKLKIHLGFLHSSFDFLHPRPFEIAFRIFFREQHQAFREKMYHNLNQLQWQLERDNFHGHDSKTCLVVLKPQFKEFFVSKEVNASDVPNKCWQNSFSDGMKWEPENFRRLLLCSEGNDADADIGSSNDGITVFGVYHNLFKNMFSHGIQNHKQLEYILDTYVVNENNSNIVFDIPNMDLDRNKEEHDYVEYEKHRAFFASLINNLKCDVEKCNETGQTLRMLLPNEDNVQTGKRSLGFENQNDNVNPSVVNKAKELAPCLYNIDEIGKDELSDHKIISEKELKCEVGPVK</sequence>
<gene>
    <name evidence="1" type="ORF">Tci_552045</name>
</gene>
<reference evidence="1" key="1">
    <citation type="journal article" date="2019" name="Sci. Rep.">
        <title>Draft genome of Tanacetum cinerariifolium, the natural source of mosquito coil.</title>
        <authorList>
            <person name="Yamashiro T."/>
            <person name="Shiraishi A."/>
            <person name="Satake H."/>
            <person name="Nakayama K."/>
        </authorList>
    </citation>
    <scope>NUCLEOTIDE SEQUENCE</scope>
</reference>
<evidence type="ECO:0000313" key="1">
    <source>
        <dbReference type="EMBL" id="GEZ80072.1"/>
    </source>
</evidence>
<name>A0A699ITJ8_TANCI</name>
<protein>
    <submittedName>
        <fullName evidence="1">Uncharacterized protein</fullName>
    </submittedName>
</protein>
<accession>A0A699ITJ8</accession>
<dbReference type="EMBL" id="BKCJ010325366">
    <property type="protein sequence ID" value="GEZ80072.1"/>
    <property type="molecule type" value="Genomic_DNA"/>
</dbReference>
<proteinExistence type="predicted"/>
<organism evidence="1">
    <name type="scientific">Tanacetum cinerariifolium</name>
    <name type="common">Dalmatian daisy</name>
    <name type="synonym">Chrysanthemum cinerariifolium</name>
    <dbReference type="NCBI Taxonomy" id="118510"/>
    <lineage>
        <taxon>Eukaryota</taxon>
        <taxon>Viridiplantae</taxon>
        <taxon>Streptophyta</taxon>
        <taxon>Embryophyta</taxon>
        <taxon>Tracheophyta</taxon>
        <taxon>Spermatophyta</taxon>
        <taxon>Magnoliopsida</taxon>
        <taxon>eudicotyledons</taxon>
        <taxon>Gunneridae</taxon>
        <taxon>Pentapetalae</taxon>
        <taxon>asterids</taxon>
        <taxon>campanulids</taxon>
        <taxon>Asterales</taxon>
        <taxon>Asteraceae</taxon>
        <taxon>Asteroideae</taxon>
        <taxon>Anthemideae</taxon>
        <taxon>Anthemidinae</taxon>
        <taxon>Tanacetum</taxon>
    </lineage>
</organism>
<dbReference type="AlphaFoldDB" id="A0A699ITJ8"/>
<comment type="caution">
    <text evidence="1">The sequence shown here is derived from an EMBL/GenBank/DDBJ whole genome shotgun (WGS) entry which is preliminary data.</text>
</comment>